<accession>A0ABQ5N5U8</accession>
<proteinExistence type="predicted"/>
<protein>
    <submittedName>
        <fullName evidence="1">S-ribosylhomocysteinase</fullName>
    </submittedName>
</protein>
<evidence type="ECO:0000313" key="2">
    <source>
        <dbReference type="Proteomes" id="UP001208567"/>
    </source>
</evidence>
<reference evidence="1 2" key="1">
    <citation type="journal article" date="2024" name="Int. J. Syst. Evol. Microbiol.">
        <title>Clostridium omnivorum sp. nov., isolated from anoxic soil under the treatment of reductive soil disinfestation.</title>
        <authorList>
            <person name="Ueki A."/>
            <person name="Tonouchi A."/>
            <person name="Kaku N."/>
            <person name="Honma S."/>
            <person name="Ueki K."/>
        </authorList>
    </citation>
    <scope>NUCLEOTIDE SEQUENCE [LARGE SCALE GENOMIC DNA]</scope>
    <source>
        <strain evidence="1 2">E14</strain>
    </source>
</reference>
<dbReference type="EMBL" id="BRXR01000001">
    <property type="protein sequence ID" value="GLC30612.1"/>
    <property type="molecule type" value="Genomic_DNA"/>
</dbReference>
<keyword evidence="2" id="KW-1185">Reference proteome</keyword>
<organism evidence="1 2">
    <name type="scientific">Clostridium omnivorum</name>
    <dbReference type="NCBI Taxonomy" id="1604902"/>
    <lineage>
        <taxon>Bacteria</taxon>
        <taxon>Bacillati</taxon>
        <taxon>Bacillota</taxon>
        <taxon>Clostridia</taxon>
        <taxon>Eubacteriales</taxon>
        <taxon>Clostridiaceae</taxon>
        <taxon>Clostridium</taxon>
    </lineage>
</organism>
<dbReference type="RefSeq" id="WP_264849882.1">
    <property type="nucleotide sequence ID" value="NZ_BRXR01000001.1"/>
</dbReference>
<gene>
    <name evidence="1" type="ORF">bsdE14_20220</name>
</gene>
<evidence type="ECO:0000313" key="1">
    <source>
        <dbReference type="EMBL" id="GLC30612.1"/>
    </source>
</evidence>
<dbReference type="InterPro" id="IPR025630">
    <property type="entry name" value="DUF4288"/>
</dbReference>
<dbReference type="Pfam" id="PF14119">
    <property type="entry name" value="DUF4288"/>
    <property type="match status" value="1"/>
</dbReference>
<name>A0ABQ5N5U8_9CLOT</name>
<sequence>MKSYRKSKWEWYSVKLIFESIISGEPEPEIIDRNYTNIYRNFEESIIIVRAQSFDHAYKIAEKKASSMEMEYTNPYGETVSMKFVEAVHCYLIGNESLDSGTEVYWRQLRVTKDMGTEAFLDRYYPETVDDNSDIFYNAILLNGKFSRSLNSKD</sequence>
<dbReference type="Proteomes" id="UP001208567">
    <property type="component" value="Unassembled WGS sequence"/>
</dbReference>
<comment type="caution">
    <text evidence="1">The sequence shown here is derived from an EMBL/GenBank/DDBJ whole genome shotgun (WGS) entry which is preliminary data.</text>
</comment>